<dbReference type="FunFam" id="1.10.10.10:FF:000027">
    <property type="entry name" value="Heat shock transcription factor 1"/>
    <property type="match status" value="1"/>
</dbReference>
<keyword evidence="6" id="KW-0539">Nucleus</keyword>
<feature type="region of interest" description="Disordered" evidence="9">
    <location>
        <begin position="609"/>
        <end position="640"/>
    </location>
</feature>
<comment type="subcellular location">
    <subcellularLocation>
        <location evidence="1">Nucleus</location>
    </subcellularLocation>
</comment>
<evidence type="ECO:0000256" key="5">
    <source>
        <dbReference type="ARBA" id="ARBA00023163"/>
    </source>
</evidence>
<dbReference type="InterPro" id="IPR036390">
    <property type="entry name" value="WH_DNA-bd_sf"/>
</dbReference>
<evidence type="ECO:0000256" key="1">
    <source>
        <dbReference type="ARBA" id="ARBA00004123"/>
    </source>
</evidence>
<dbReference type="GO" id="GO:0003700">
    <property type="term" value="F:DNA-binding transcription factor activity"/>
    <property type="evidence" value="ECO:0007669"/>
    <property type="project" value="InterPro"/>
</dbReference>
<organism evidence="11 12">
    <name type="scientific">Ditylenchus dipsaci</name>
    <dbReference type="NCBI Taxonomy" id="166011"/>
    <lineage>
        <taxon>Eukaryota</taxon>
        <taxon>Metazoa</taxon>
        <taxon>Ecdysozoa</taxon>
        <taxon>Nematoda</taxon>
        <taxon>Chromadorea</taxon>
        <taxon>Rhabditida</taxon>
        <taxon>Tylenchina</taxon>
        <taxon>Tylenchomorpha</taxon>
        <taxon>Sphaerularioidea</taxon>
        <taxon>Anguinidae</taxon>
        <taxon>Anguininae</taxon>
        <taxon>Ditylenchus</taxon>
    </lineage>
</organism>
<evidence type="ECO:0000256" key="4">
    <source>
        <dbReference type="ARBA" id="ARBA00023125"/>
    </source>
</evidence>
<dbReference type="AlphaFoldDB" id="A0A915DC52"/>
<dbReference type="Proteomes" id="UP000887574">
    <property type="component" value="Unplaced"/>
</dbReference>
<dbReference type="WBParaSite" id="jg1787.1">
    <property type="protein sequence ID" value="jg1787.1"/>
    <property type="gene ID" value="jg1787"/>
</dbReference>
<keyword evidence="5" id="KW-0804">Transcription</keyword>
<dbReference type="SMART" id="SM00415">
    <property type="entry name" value="HSF"/>
    <property type="match status" value="1"/>
</dbReference>
<evidence type="ECO:0000256" key="6">
    <source>
        <dbReference type="ARBA" id="ARBA00023242"/>
    </source>
</evidence>
<dbReference type="InterPro" id="IPR036388">
    <property type="entry name" value="WH-like_DNA-bd_sf"/>
</dbReference>
<name>A0A915DC52_9BILA</name>
<keyword evidence="11" id="KW-1185">Reference proteome</keyword>
<evidence type="ECO:0000313" key="12">
    <source>
        <dbReference type="WBParaSite" id="jg1787.1"/>
    </source>
</evidence>
<keyword evidence="4" id="KW-0238">DNA-binding</keyword>
<comment type="similarity">
    <text evidence="2 7">Belongs to the HSF family.</text>
</comment>
<dbReference type="GO" id="GO:0005634">
    <property type="term" value="C:nucleus"/>
    <property type="evidence" value="ECO:0007669"/>
    <property type="project" value="UniProtKB-SubCell"/>
</dbReference>
<dbReference type="PANTHER" id="PTHR10015">
    <property type="entry name" value="HEAT SHOCK TRANSCRIPTION FACTOR"/>
    <property type="match status" value="1"/>
</dbReference>
<feature type="region of interest" description="Disordered" evidence="9">
    <location>
        <begin position="381"/>
        <end position="426"/>
    </location>
</feature>
<keyword evidence="3" id="KW-0805">Transcription regulation</keyword>
<evidence type="ECO:0000256" key="9">
    <source>
        <dbReference type="SAM" id="MobiDB-lite"/>
    </source>
</evidence>
<reference evidence="12" key="1">
    <citation type="submission" date="2022-11" db="UniProtKB">
        <authorList>
            <consortium name="WormBaseParasite"/>
        </authorList>
    </citation>
    <scope>IDENTIFICATION</scope>
</reference>
<feature type="compositionally biased region" description="Polar residues" evidence="9">
    <location>
        <begin position="410"/>
        <end position="426"/>
    </location>
</feature>
<evidence type="ECO:0000256" key="8">
    <source>
        <dbReference type="SAM" id="Coils"/>
    </source>
</evidence>
<feature type="coiled-coil region" evidence="8">
    <location>
        <begin position="186"/>
        <end position="213"/>
    </location>
</feature>
<feature type="compositionally biased region" description="Low complexity" evidence="9">
    <location>
        <begin position="386"/>
        <end position="409"/>
    </location>
</feature>
<dbReference type="PRINTS" id="PR00056">
    <property type="entry name" value="HSFDOMAIN"/>
</dbReference>
<dbReference type="InterPro" id="IPR000232">
    <property type="entry name" value="HSF_DNA-bd"/>
</dbReference>
<dbReference type="PANTHER" id="PTHR10015:SF427">
    <property type="entry name" value="HEAT SHOCK FACTOR PROTEIN"/>
    <property type="match status" value="1"/>
</dbReference>
<feature type="domain" description="HSF-type DNA-binding" evidence="10">
    <location>
        <begin position="47"/>
        <end position="153"/>
    </location>
</feature>
<evidence type="ECO:0000256" key="3">
    <source>
        <dbReference type="ARBA" id="ARBA00023015"/>
    </source>
</evidence>
<evidence type="ECO:0000259" key="10">
    <source>
        <dbReference type="SMART" id="SM00415"/>
    </source>
</evidence>
<evidence type="ECO:0000256" key="7">
    <source>
        <dbReference type="RuleBase" id="RU004020"/>
    </source>
</evidence>
<evidence type="ECO:0000313" key="11">
    <source>
        <dbReference type="Proteomes" id="UP000887574"/>
    </source>
</evidence>
<dbReference type="Gene3D" id="1.10.10.10">
    <property type="entry name" value="Winged helix-like DNA-binding domain superfamily/Winged helix DNA-binding domain"/>
    <property type="match status" value="1"/>
</dbReference>
<dbReference type="GO" id="GO:0043565">
    <property type="term" value="F:sequence-specific DNA binding"/>
    <property type="evidence" value="ECO:0007669"/>
    <property type="project" value="InterPro"/>
</dbReference>
<feature type="region of interest" description="Disordered" evidence="9">
    <location>
        <begin position="1"/>
        <end position="25"/>
    </location>
</feature>
<keyword evidence="8" id="KW-0175">Coiled coil</keyword>
<accession>A0A915DC52</accession>
<protein>
    <submittedName>
        <fullName evidence="12">HSF-type DNA-binding domain-containing protein</fullName>
    </submittedName>
</protein>
<evidence type="ECO:0000256" key="2">
    <source>
        <dbReference type="ARBA" id="ARBA00006403"/>
    </source>
</evidence>
<sequence>MSNSYNNRQQQPIAIDSGGDSGEEDYKMRRQVNNQQAQPYILKEDEKIPLFLIKLWNIVEDPSYYDVIRWDESGYSFHITDPYSFCRNVLPQYFKHNNLNSLIRQLNMYGFRKMTPIERTSLARAESDQDHLEFSHAYFVRDHPELLLNIKRKVPISKQAHDAVSAGAATTQANQTTTVNVPVKDLSAVFDELRQLRDRQKNMEIKMNDLVKDNEMIWREMDHVRGAHLKQQQIVNKLIQFLVALVQPNKQHRLGKRHLLAIDDEFQHKRGRQQGQQGGSTNAYDSSLQISQASNANEVLDSLISELASGGIFAGNLMRTSRPGSNSSSNGPIIADVTDELDQLTTDALQQQVSQSVFGMDGTEPVASSYSEYVMRKTPPLGANLQQQQQPQRRYPVRSSRQQPQQQQQFAYTSSNNNSNRKPSQAQVRVVQPTSLVVSSQNPPTLSFVQPPVQQQMRQLRSQPQQPNYPPMAAPQASMSNPQMVYSGQQAPMVVSAAPPQLVYNPPDPLNSSTSPMQPSPIVMQPMSNEQVLTSSPLIDSVNNPLTTPPAPAVTDFNPSEFDDYFSNIDHSIKSVHSSIGNQWDKYNSNDNFDFDHLLEGWADDESITASKTPVAEENRPQLSSLNPPTATPIKSPGGR</sequence>
<feature type="compositionally biased region" description="Polar residues" evidence="9">
    <location>
        <begin position="1"/>
        <end position="12"/>
    </location>
</feature>
<dbReference type="SUPFAM" id="SSF46785">
    <property type="entry name" value="Winged helix' DNA-binding domain"/>
    <property type="match status" value="1"/>
</dbReference>
<dbReference type="Pfam" id="PF00447">
    <property type="entry name" value="HSF_DNA-bind"/>
    <property type="match status" value="1"/>
</dbReference>
<proteinExistence type="inferred from homology"/>